<sequence length="180" mass="18700">MLGLQPETVYRQLHGLITGDPSTAPDRAAAWRPGGAVRPRPEVPAEPEPVVLDRGRIERTLRETHAVSALLSSIFAEEEGAAPGATGAAAGNGGAPGAVDDGTLPAGLDAPHAALLRSLVGRTVVPRTEFDRAAGDQRLLPDGALDRLNEAAYDVCDAPLLDGDDPLEVDPEVLEELLAP</sequence>
<organism evidence="3">
    <name type="scientific">uncultured Thermoleophilia bacterium</name>
    <dbReference type="NCBI Taxonomy" id="1497501"/>
    <lineage>
        <taxon>Bacteria</taxon>
        <taxon>Bacillati</taxon>
        <taxon>Actinomycetota</taxon>
        <taxon>Thermoleophilia</taxon>
        <taxon>environmental samples</taxon>
    </lineage>
</organism>
<dbReference type="InterPro" id="IPR028932">
    <property type="entry name" value="TerB-C"/>
</dbReference>
<dbReference type="AlphaFoldDB" id="A0A6J4U4S6"/>
<dbReference type="EMBL" id="CADCWC010000280">
    <property type="protein sequence ID" value="CAA9540975.1"/>
    <property type="molecule type" value="Genomic_DNA"/>
</dbReference>
<proteinExistence type="predicted"/>
<dbReference type="Pfam" id="PF15615">
    <property type="entry name" value="TerB_C"/>
    <property type="match status" value="1"/>
</dbReference>
<name>A0A6J4U4S6_9ACTN</name>
<evidence type="ECO:0000313" key="3">
    <source>
        <dbReference type="EMBL" id="CAA9540975.1"/>
    </source>
</evidence>
<accession>A0A6J4U4S6</accession>
<protein>
    <recommendedName>
        <fullName evidence="2">TerB-C domain-containing protein</fullName>
    </recommendedName>
</protein>
<gene>
    <name evidence="3" type="ORF">AVDCRST_MAG79-1862</name>
</gene>
<feature type="region of interest" description="Disordered" evidence="1">
    <location>
        <begin position="81"/>
        <end position="104"/>
    </location>
</feature>
<evidence type="ECO:0000256" key="1">
    <source>
        <dbReference type="SAM" id="MobiDB-lite"/>
    </source>
</evidence>
<feature type="region of interest" description="Disordered" evidence="1">
    <location>
        <begin position="16"/>
        <end position="49"/>
    </location>
</feature>
<reference evidence="3" key="1">
    <citation type="submission" date="2020-02" db="EMBL/GenBank/DDBJ databases">
        <authorList>
            <person name="Meier V. D."/>
        </authorList>
    </citation>
    <scope>NUCLEOTIDE SEQUENCE</scope>
    <source>
        <strain evidence="3">AVDCRST_MAG79</strain>
    </source>
</reference>
<evidence type="ECO:0000259" key="2">
    <source>
        <dbReference type="Pfam" id="PF15615"/>
    </source>
</evidence>
<feature type="domain" description="TerB-C" evidence="2">
    <location>
        <begin position="45"/>
        <end position="177"/>
    </location>
</feature>